<organism evidence="1">
    <name type="scientific">uncultured Adhaeribacter sp</name>
    <dbReference type="NCBI Taxonomy" id="448109"/>
    <lineage>
        <taxon>Bacteria</taxon>
        <taxon>Pseudomonadati</taxon>
        <taxon>Bacteroidota</taxon>
        <taxon>Cytophagia</taxon>
        <taxon>Cytophagales</taxon>
        <taxon>Hymenobacteraceae</taxon>
        <taxon>Adhaeribacter</taxon>
        <taxon>environmental samples</taxon>
    </lineage>
</organism>
<evidence type="ECO:0000313" key="1">
    <source>
        <dbReference type="EMBL" id="CAA9280388.1"/>
    </source>
</evidence>
<proteinExistence type="predicted"/>
<reference evidence="1" key="1">
    <citation type="submission" date="2020-02" db="EMBL/GenBank/DDBJ databases">
        <authorList>
            <person name="Meier V. D."/>
        </authorList>
    </citation>
    <scope>NUCLEOTIDE SEQUENCE</scope>
    <source>
        <strain evidence="1">AVDCRST_MAG95</strain>
    </source>
</reference>
<protein>
    <submittedName>
        <fullName evidence="1">Uncharacterized protein</fullName>
    </submittedName>
</protein>
<name>A0A6J4JK42_9BACT</name>
<dbReference type="EMBL" id="CADCTJ010001023">
    <property type="protein sequence ID" value="CAA9280388.1"/>
    <property type="molecule type" value="Genomic_DNA"/>
</dbReference>
<accession>A0A6J4JK42</accession>
<sequence>MTDFVDENHLSKKGATKFTRKFIQDLDDFGMKDGLTAL</sequence>
<dbReference type="AlphaFoldDB" id="A0A6J4JK42"/>
<gene>
    <name evidence="1" type="ORF">AVDCRST_MAG95-3263</name>
</gene>